<dbReference type="InterPro" id="IPR050177">
    <property type="entry name" value="Lipid_A_modif_metabolic_enz"/>
</dbReference>
<sequence length="335" mass="38420">MAKILVTGASGFIGSFITEAAVEKGLETFAGIRSTSSKRYLIDNRINFIELDFSDKQKLREVLSLFKKDNGNFDYIVHCAGVTKCISKNDFIEVNYQQTKDFVDVLIELEMVPKQFLYISTLSVFGPIHEKSYQPIAEDDIKKPNTAYGLSKLKSERYLESLVDFPFVIFRPTGVYGPRESDYFLMVKSIKGHIDFSVGYKRQDLTFVYVKDLVEAIFLAIEKKVVRRAYSVTDGEVYSSRAFSDLIQKELGIPFVLHIKSPLIILKVISLCAEFISGILGKSSTLNSDKYKIMKQRNWRCDITPTIEELGYEPKYKLEKGVEEAVDWYKKEKWI</sequence>
<evidence type="ECO:0000313" key="2">
    <source>
        <dbReference type="EMBL" id="EGJ70534.1"/>
    </source>
</evidence>
<dbReference type="Gene3D" id="3.40.50.720">
    <property type="entry name" value="NAD(P)-binding Rossmann-like Domain"/>
    <property type="match status" value="1"/>
</dbReference>
<keyword evidence="3" id="KW-1185">Reference proteome</keyword>
<feature type="domain" description="NAD-dependent epimerase/dehydratase" evidence="1">
    <location>
        <begin position="4"/>
        <end position="230"/>
    </location>
</feature>
<proteinExistence type="predicted"/>
<dbReference type="OrthoDB" id="1490291at2"/>
<dbReference type="InterPro" id="IPR036291">
    <property type="entry name" value="NAD(P)-bd_dom_sf"/>
</dbReference>
<dbReference type="HOGENOM" id="CLU_007383_6_1_10"/>
<protein>
    <submittedName>
        <fullName evidence="2">NAD-dependent epimerase/dehydratase</fullName>
    </submittedName>
</protein>
<dbReference type="PANTHER" id="PTHR43245">
    <property type="entry name" value="BIFUNCTIONAL POLYMYXIN RESISTANCE PROTEIN ARNA"/>
    <property type="match status" value="1"/>
</dbReference>
<dbReference type="STRING" id="679937.Bcop_0315"/>
<name>F3ZQF6_9BACE</name>
<gene>
    <name evidence="2" type="ORF">Bcop_0315</name>
</gene>
<accession>F3ZQF6</accession>
<dbReference type="EMBL" id="CM001167">
    <property type="protein sequence ID" value="EGJ70534.1"/>
    <property type="molecule type" value="Genomic_DNA"/>
</dbReference>
<organism evidence="2 3">
    <name type="scientific">Bacteroides coprosuis DSM 18011</name>
    <dbReference type="NCBI Taxonomy" id="679937"/>
    <lineage>
        <taxon>Bacteria</taxon>
        <taxon>Pseudomonadati</taxon>
        <taxon>Bacteroidota</taxon>
        <taxon>Bacteroidia</taxon>
        <taxon>Bacteroidales</taxon>
        <taxon>Bacteroidaceae</taxon>
        <taxon>Bacteroides</taxon>
    </lineage>
</organism>
<dbReference type="PANTHER" id="PTHR43245:SF58">
    <property type="entry name" value="BLL5923 PROTEIN"/>
    <property type="match status" value="1"/>
</dbReference>
<dbReference type="eggNOG" id="COG0451">
    <property type="taxonomic scope" value="Bacteria"/>
</dbReference>
<evidence type="ECO:0000313" key="3">
    <source>
        <dbReference type="Proteomes" id="UP000018439"/>
    </source>
</evidence>
<dbReference type="SUPFAM" id="SSF51735">
    <property type="entry name" value="NAD(P)-binding Rossmann-fold domains"/>
    <property type="match status" value="1"/>
</dbReference>
<dbReference type="InterPro" id="IPR001509">
    <property type="entry name" value="Epimerase_deHydtase"/>
</dbReference>
<dbReference type="Pfam" id="PF01370">
    <property type="entry name" value="Epimerase"/>
    <property type="match status" value="1"/>
</dbReference>
<dbReference type="Proteomes" id="UP000018439">
    <property type="component" value="Chromosome"/>
</dbReference>
<dbReference type="AlphaFoldDB" id="F3ZQF6"/>
<reference evidence="2 3" key="1">
    <citation type="journal article" date="2011" name="Stand. Genomic Sci.">
        <title>Non-contiguous finished genome sequence of Bacteroides coprosuis type strain (PC139).</title>
        <authorList>
            <person name="Land M."/>
            <person name="Held B."/>
            <person name="Gronow S."/>
            <person name="Abt B."/>
            <person name="Lucas S."/>
            <person name="Del Rio T.G."/>
            <person name="Nolan M."/>
            <person name="Tice H."/>
            <person name="Cheng J.F."/>
            <person name="Pitluck S."/>
            <person name="Liolios K."/>
            <person name="Pagani I."/>
            <person name="Ivanova N."/>
            <person name="Mavromatis K."/>
            <person name="Mikhailova N."/>
            <person name="Pati A."/>
            <person name="Tapia R."/>
            <person name="Han C."/>
            <person name="Goodwin L."/>
            <person name="Chen A."/>
            <person name="Palaniappan K."/>
            <person name="Hauser L."/>
            <person name="Brambilla E.M."/>
            <person name="Rohde M."/>
            <person name="Goker M."/>
            <person name="Detter J.C."/>
            <person name="Woyke T."/>
            <person name="Bristow J."/>
            <person name="Eisen J.A."/>
            <person name="Markowitz V."/>
            <person name="Hugenholtz P."/>
            <person name="Kyrpides N.C."/>
            <person name="Klenk H.P."/>
            <person name="Lapidus A."/>
        </authorList>
    </citation>
    <scope>NUCLEOTIDE SEQUENCE [LARGE SCALE GENOMIC DNA]</scope>
    <source>
        <strain evidence="2 3">DSM 18011</strain>
    </source>
</reference>
<evidence type="ECO:0000259" key="1">
    <source>
        <dbReference type="Pfam" id="PF01370"/>
    </source>
</evidence>